<keyword evidence="3" id="KW-0812">Transmembrane</keyword>
<keyword evidence="5" id="KW-1185">Reference proteome</keyword>
<gene>
    <name evidence="6" type="primary">LOC115743976</name>
</gene>
<dbReference type="Gene3D" id="2.60.40.10">
    <property type="entry name" value="Immunoglobulins"/>
    <property type="match status" value="1"/>
</dbReference>
<keyword evidence="3" id="KW-1133">Transmembrane helix</keyword>
<reference evidence="5" key="1">
    <citation type="submission" date="2025-05" db="UniProtKB">
        <authorList>
            <consortium name="RefSeq"/>
        </authorList>
    </citation>
    <scope>NUCLEOTIDE SEQUENCE [LARGE SCALE GENOMIC DNA]</scope>
</reference>
<feature type="transmembrane region" description="Helical" evidence="3">
    <location>
        <begin position="387"/>
        <end position="406"/>
    </location>
</feature>
<dbReference type="GeneID" id="115743976"/>
<dbReference type="InterPro" id="IPR016763">
    <property type="entry name" value="VAP"/>
</dbReference>
<organism evidence="5 6">
    <name type="scientific">Rhodamnia argentea</name>
    <dbReference type="NCBI Taxonomy" id="178133"/>
    <lineage>
        <taxon>Eukaryota</taxon>
        <taxon>Viridiplantae</taxon>
        <taxon>Streptophyta</taxon>
        <taxon>Embryophyta</taxon>
        <taxon>Tracheophyta</taxon>
        <taxon>Spermatophyta</taxon>
        <taxon>Magnoliopsida</taxon>
        <taxon>eudicotyledons</taxon>
        <taxon>Gunneridae</taxon>
        <taxon>Pentapetalae</taxon>
        <taxon>rosids</taxon>
        <taxon>malvids</taxon>
        <taxon>Myrtales</taxon>
        <taxon>Myrtaceae</taxon>
        <taxon>Myrtoideae</taxon>
        <taxon>Myrteae</taxon>
        <taxon>Australasian group</taxon>
        <taxon>Rhodamnia</taxon>
    </lineage>
</organism>
<sequence>MEKQLLDIQPRELKFLFNQHKVDEYELITAYLFLLLLVELKKQSMCTIRLANNSHEHVAFKVKTTSPKKYCVRPNAGIIAPKSACNFNVTMQAQRTAPADMICKDKFLIQGTVVPPGTADEDITSGMFSKDEGRYVEENKLRVSLISPPHSPDLSPINGTFKQGLSEAPFKKEQGLSGVDFFYSEPMVAKAVDFIKIVNNGDLHVEKDVKSEEKRNLAEVIVMKAAKDVKSEEKKDLEEVIVIKTAKDVKLEEEKNLADEIVMKAARDVKSDDKNNLAEEIVMKAAKDVKTKDDKNNLAEEIVMEEPKDVESRQFVKTNVVEVSLSRDVEEIKSKLNELESKLSEAQATISKLMEDRRLNTQDRVSLREELATLRSRKSRQRVQAEFPLLFVIMVAMISATLGYLLHS</sequence>
<reference evidence="6" key="2">
    <citation type="submission" date="2025-08" db="UniProtKB">
        <authorList>
            <consortium name="RefSeq"/>
        </authorList>
    </citation>
    <scope>IDENTIFICATION</scope>
    <source>
        <tissue evidence="6">Leaf</tissue>
    </source>
</reference>
<evidence type="ECO:0000256" key="2">
    <source>
        <dbReference type="SAM" id="Coils"/>
    </source>
</evidence>
<dbReference type="PANTHER" id="PTHR10809:SF45">
    <property type="entry name" value="VESICLE-ASSOCIATED PROTEIN 2-2"/>
    <property type="match status" value="1"/>
</dbReference>
<dbReference type="Proteomes" id="UP000827889">
    <property type="component" value="Chromosome 1"/>
</dbReference>
<evidence type="ECO:0000313" key="6">
    <source>
        <dbReference type="RefSeq" id="XP_048127184.1"/>
    </source>
</evidence>
<evidence type="ECO:0000259" key="4">
    <source>
        <dbReference type="PROSITE" id="PS50202"/>
    </source>
</evidence>
<dbReference type="RefSeq" id="XP_048127184.1">
    <property type="nucleotide sequence ID" value="XM_048271227.1"/>
</dbReference>
<dbReference type="InterPro" id="IPR013783">
    <property type="entry name" value="Ig-like_fold"/>
</dbReference>
<dbReference type="SUPFAM" id="SSF49354">
    <property type="entry name" value="PapD-like"/>
    <property type="match status" value="1"/>
</dbReference>
<dbReference type="InterPro" id="IPR008962">
    <property type="entry name" value="PapD-like_sf"/>
</dbReference>
<evidence type="ECO:0000256" key="1">
    <source>
        <dbReference type="ARBA" id="ARBA00008932"/>
    </source>
</evidence>
<keyword evidence="3" id="KW-0472">Membrane</keyword>
<evidence type="ECO:0000256" key="3">
    <source>
        <dbReference type="SAM" id="Phobius"/>
    </source>
</evidence>
<dbReference type="InterPro" id="IPR000535">
    <property type="entry name" value="MSP_dom"/>
</dbReference>
<feature type="domain" description="MSP" evidence="4">
    <location>
        <begin position="5"/>
        <end position="146"/>
    </location>
</feature>
<comment type="similarity">
    <text evidence="1">Belongs to the VAMP-associated protein (VAP) (TC 9.B.17) family.</text>
</comment>
<name>A0ABM3GS55_9MYRT</name>
<protein>
    <submittedName>
        <fullName evidence="6">Vesicle-associated protein 2-2-like isoform X1</fullName>
    </submittedName>
</protein>
<proteinExistence type="inferred from homology"/>
<dbReference type="PANTHER" id="PTHR10809">
    <property type="entry name" value="VESICLE-ASSOCIATED MEMBRANE PROTEIN-ASSOCIATED PROTEIN"/>
    <property type="match status" value="1"/>
</dbReference>
<accession>A0ABM3GS55</accession>
<dbReference type="PROSITE" id="PS50202">
    <property type="entry name" value="MSP"/>
    <property type="match status" value="1"/>
</dbReference>
<feature type="coiled-coil region" evidence="2">
    <location>
        <begin position="322"/>
        <end position="356"/>
    </location>
</feature>
<evidence type="ECO:0000313" key="5">
    <source>
        <dbReference type="Proteomes" id="UP000827889"/>
    </source>
</evidence>
<keyword evidence="2" id="KW-0175">Coiled coil</keyword>
<dbReference type="Pfam" id="PF00635">
    <property type="entry name" value="Motile_Sperm"/>
    <property type="match status" value="1"/>
</dbReference>